<evidence type="ECO:0000313" key="3">
    <source>
        <dbReference type="Proteomes" id="UP000656042"/>
    </source>
</evidence>
<organism evidence="2 3">
    <name type="scientific">Mangrovihabitans endophyticus</name>
    <dbReference type="NCBI Taxonomy" id="1751298"/>
    <lineage>
        <taxon>Bacteria</taxon>
        <taxon>Bacillati</taxon>
        <taxon>Actinomycetota</taxon>
        <taxon>Actinomycetes</taxon>
        <taxon>Micromonosporales</taxon>
        <taxon>Micromonosporaceae</taxon>
        <taxon>Mangrovihabitans</taxon>
    </lineage>
</organism>
<reference evidence="2" key="1">
    <citation type="journal article" date="2014" name="Int. J. Syst. Evol. Microbiol.">
        <title>Complete genome sequence of Corynebacterium casei LMG S-19264T (=DSM 44701T), isolated from a smear-ripened cheese.</title>
        <authorList>
            <consortium name="US DOE Joint Genome Institute (JGI-PGF)"/>
            <person name="Walter F."/>
            <person name="Albersmeier A."/>
            <person name="Kalinowski J."/>
            <person name="Ruckert C."/>
        </authorList>
    </citation>
    <scope>NUCLEOTIDE SEQUENCE</scope>
    <source>
        <strain evidence="2">CGMCC 4.7299</strain>
    </source>
</reference>
<name>A0A8J3C0R9_9ACTN</name>
<dbReference type="Proteomes" id="UP000656042">
    <property type="component" value="Unassembled WGS sequence"/>
</dbReference>
<gene>
    <name evidence="2" type="ORF">GCM10012284_28680</name>
</gene>
<dbReference type="EMBL" id="BMMX01000010">
    <property type="protein sequence ID" value="GGK93024.1"/>
    <property type="molecule type" value="Genomic_DNA"/>
</dbReference>
<keyword evidence="3" id="KW-1185">Reference proteome</keyword>
<feature type="region of interest" description="Disordered" evidence="1">
    <location>
        <begin position="95"/>
        <end position="131"/>
    </location>
</feature>
<comment type="caution">
    <text evidence="2">The sequence shown here is derived from an EMBL/GenBank/DDBJ whole genome shotgun (WGS) entry which is preliminary data.</text>
</comment>
<accession>A0A8J3C0R9</accession>
<dbReference type="AlphaFoldDB" id="A0A8J3C0R9"/>
<feature type="compositionally biased region" description="Gly residues" evidence="1">
    <location>
        <begin position="104"/>
        <end position="118"/>
    </location>
</feature>
<protein>
    <submittedName>
        <fullName evidence="2">Uncharacterized protein</fullName>
    </submittedName>
</protein>
<evidence type="ECO:0000256" key="1">
    <source>
        <dbReference type="SAM" id="MobiDB-lite"/>
    </source>
</evidence>
<evidence type="ECO:0000313" key="2">
    <source>
        <dbReference type="EMBL" id="GGK93024.1"/>
    </source>
</evidence>
<reference evidence="2" key="2">
    <citation type="submission" date="2020-09" db="EMBL/GenBank/DDBJ databases">
        <authorList>
            <person name="Sun Q."/>
            <person name="Zhou Y."/>
        </authorList>
    </citation>
    <scope>NUCLEOTIDE SEQUENCE</scope>
    <source>
        <strain evidence="2">CGMCC 4.7299</strain>
    </source>
</reference>
<sequence length="131" mass="13611">MRLLLIHETSDAGDPDAEDLTTVDPEHCRKSGAKTCGNPWPGSRKRGNLLMSACLSADTQSRAAPRAVALRTRPSDNSAPKVELVGVCGSSSRCRPVTVDAHPGAGGAPSGNAKGGNPPGSRLRDQSRQIT</sequence>
<feature type="compositionally biased region" description="Basic and acidic residues" evidence="1">
    <location>
        <begin position="122"/>
        <end position="131"/>
    </location>
</feature>
<proteinExistence type="predicted"/>